<dbReference type="Proteomes" id="UP000242287">
    <property type="component" value="Unassembled WGS sequence"/>
</dbReference>
<dbReference type="OrthoDB" id="1921208at2759"/>
<evidence type="ECO:0000313" key="4">
    <source>
        <dbReference type="Proteomes" id="UP000242287"/>
    </source>
</evidence>
<dbReference type="Gene3D" id="2.60.40.420">
    <property type="entry name" value="Cupredoxins - blue copper proteins"/>
    <property type="match status" value="1"/>
</dbReference>
<dbReference type="SUPFAM" id="SSF49503">
    <property type="entry name" value="Cupredoxins"/>
    <property type="match status" value="1"/>
</dbReference>
<evidence type="ECO:0000256" key="1">
    <source>
        <dbReference type="SAM" id="MobiDB-lite"/>
    </source>
</evidence>
<feature type="region of interest" description="Disordered" evidence="1">
    <location>
        <begin position="145"/>
        <end position="166"/>
    </location>
</feature>
<keyword evidence="2" id="KW-0732">Signal</keyword>
<dbReference type="InterPro" id="IPR052953">
    <property type="entry name" value="Ser-rich/MCO-related"/>
</dbReference>
<evidence type="ECO:0000313" key="3">
    <source>
        <dbReference type="EMBL" id="PFH50366.1"/>
    </source>
</evidence>
<dbReference type="STRING" id="703135.A0A2A9NRJ0"/>
<proteinExistence type="predicted"/>
<dbReference type="PANTHER" id="PTHR34883">
    <property type="entry name" value="SERINE-RICH PROTEIN, PUTATIVE-RELATED-RELATED"/>
    <property type="match status" value="1"/>
</dbReference>
<keyword evidence="4" id="KW-1185">Reference proteome</keyword>
<evidence type="ECO:0008006" key="5">
    <source>
        <dbReference type="Google" id="ProtNLM"/>
    </source>
</evidence>
<feature type="chain" id="PRO_5012247814" description="Phytocyanin domain-containing protein" evidence="2">
    <location>
        <begin position="21"/>
        <end position="198"/>
    </location>
</feature>
<sequence length="198" mass="20291">MLAFARSLQLVVCFLPLVLATEFLVGVGKDETTGKKGKGFDPSVINPMYGDIIRFEFNSGSHSVLQSSYDHPCTPLAGGYNSGVLQVSDDLPVDAPSLPSRTFLVNVTTPLWFFDDAGGLCKQGAVLAINPTADQTAPGFIANAARDNPPATTASTAAGTGSATASGTSATASHNAAVKASASFSGIGLLFLSLVGFM</sequence>
<dbReference type="InterPro" id="IPR008972">
    <property type="entry name" value="Cupredoxin"/>
</dbReference>
<accession>A0A2A9NRJ0</accession>
<dbReference type="EMBL" id="KZ302005">
    <property type="protein sequence ID" value="PFH50366.1"/>
    <property type="molecule type" value="Genomic_DNA"/>
</dbReference>
<gene>
    <name evidence="3" type="ORF">AMATHDRAFT_61179</name>
</gene>
<evidence type="ECO:0000256" key="2">
    <source>
        <dbReference type="SAM" id="SignalP"/>
    </source>
</evidence>
<feature type="compositionally biased region" description="Low complexity" evidence="1">
    <location>
        <begin position="151"/>
        <end position="166"/>
    </location>
</feature>
<name>A0A2A9NRJ0_9AGAR</name>
<organism evidence="3 4">
    <name type="scientific">Amanita thiersii Skay4041</name>
    <dbReference type="NCBI Taxonomy" id="703135"/>
    <lineage>
        <taxon>Eukaryota</taxon>
        <taxon>Fungi</taxon>
        <taxon>Dikarya</taxon>
        <taxon>Basidiomycota</taxon>
        <taxon>Agaricomycotina</taxon>
        <taxon>Agaricomycetes</taxon>
        <taxon>Agaricomycetidae</taxon>
        <taxon>Agaricales</taxon>
        <taxon>Pluteineae</taxon>
        <taxon>Amanitaceae</taxon>
        <taxon>Amanita</taxon>
    </lineage>
</organism>
<reference evidence="3 4" key="1">
    <citation type="submission" date="2014-02" db="EMBL/GenBank/DDBJ databases">
        <title>Transposable element dynamics among asymbiotic and ectomycorrhizal Amanita fungi.</title>
        <authorList>
            <consortium name="DOE Joint Genome Institute"/>
            <person name="Hess J."/>
            <person name="Skrede I."/>
            <person name="Wolfe B."/>
            <person name="LaButti K."/>
            <person name="Ohm R.A."/>
            <person name="Grigoriev I.V."/>
            <person name="Pringle A."/>
        </authorList>
    </citation>
    <scope>NUCLEOTIDE SEQUENCE [LARGE SCALE GENOMIC DNA]</scope>
    <source>
        <strain evidence="3 4">SKay4041</strain>
    </source>
</reference>
<feature type="signal peptide" evidence="2">
    <location>
        <begin position="1"/>
        <end position="20"/>
    </location>
</feature>
<protein>
    <recommendedName>
        <fullName evidence="5">Phytocyanin domain-containing protein</fullName>
    </recommendedName>
</protein>
<dbReference type="PANTHER" id="PTHR34883:SF15">
    <property type="entry name" value="EXTRACELLULAR SERINE-RICH PROTEIN"/>
    <property type="match status" value="1"/>
</dbReference>
<dbReference type="AlphaFoldDB" id="A0A2A9NRJ0"/>